<dbReference type="Gene3D" id="1.10.10.60">
    <property type="entry name" value="Homeodomain-like"/>
    <property type="match status" value="2"/>
</dbReference>
<gene>
    <name evidence="5" type="ORF">DQX05_21275</name>
</gene>
<dbReference type="GO" id="GO:0043565">
    <property type="term" value="F:sequence-specific DNA binding"/>
    <property type="evidence" value="ECO:0007669"/>
    <property type="project" value="InterPro"/>
</dbReference>
<evidence type="ECO:0000313" key="6">
    <source>
        <dbReference type="Proteomes" id="UP000266177"/>
    </source>
</evidence>
<keyword evidence="1" id="KW-0805">Transcription regulation</keyword>
<reference evidence="5 6" key="1">
    <citation type="submission" date="2018-09" db="EMBL/GenBank/DDBJ databases">
        <title>Paenibacillus SK2017-BO5.</title>
        <authorList>
            <person name="Piskunova J.V."/>
            <person name="Dubiley S.A."/>
            <person name="Severinov K.V."/>
        </authorList>
    </citation>
    <scope>NUCLEOTIDE SEQUENCE [LARGE SCALE GENOMIC DNA]</scope>
    <source>
        <strain evidence="5 6">BO5</strain>
    </source>
</reference>
<dbReference type="PRINTS" id="PR00032">
    <property type="entry name" value="HTHARAC"/>
</dbReference>
<dbReference type="PANTHER" id="PTHR43280">
    <property type="entry name" value="ARAC-FAMILY TRANSCRIPTIONAL REGULATOR"/>
    <property type="match status" value="1"/>
</dbReference>
<dbReference type="SMART" id="SM00342">
    <property type="entry name" value="HTH_ARAC"/>
    <property type="match status" value="1"/>
</dbReference>
<dbReference type="EMBL" id="QYZD01000023">
    <property type="protein sequence ID" value="RJG21561.1"/>
    <property type="molecule type" value="Genomic_DNA"/>
</dbReference>
<dbReference type="PROSITE" id="PS00041">
    <property type="entry name" value="HTH_ARAC_FAMILY_1"/>
    <property type="match status" value="1"/>
</dbReference>
<evidence type="ECO:0000256" key="3">
    <source>
        <dbReference type="ARBA" id="ARBA00023163"/>
    </source>
</evidence>
<sequence length="300" mass="34483">MDRNVYTEPRERPKAIMPDPVCWPTPMPYLVSTTEGVSPSFQRLHWHRELEINYIRGGTGFCVINGVKYQLQAGDIILINGQDLHRAFETDHLVIDVHMFDPGMLAMEMRYDHDLLRPFREQGIQFTNLVNRDMPAYDELIAILLNMKEEMDLRAPSYASVIRAQLTRFLALVNRHGALAEGEAAPVKHRGIHALKELILTMELNLDYPWTLKELAELTHLSPSRFSALFQQAVGTSPLDYLIQLRLTQAVHLLESSDEKIIDIASECGFRNLSNFNRLFKQLFGVSPSEIRNQRTKKKQ</sequence>
<dbReference type="InterPro" id="IPR020449">
    <property type="entry name" value="Tscrpt_reg_AraC-type_HTH"/>
</dbReference>
<comment type="caution">
    <text evidence="5">The sequence shown here is derived from an EMBL/GenBank/DDBJ whole genome shotgun (WGS) entry which is preliminary data.</text>
</comment>
<dbReference type="InterPro" id="IPR018060">
    <property type="entry name" value="HTH_AraC"/>
</dbReference>
<dbReference type="RefSeq" id="WP_119795476.1">
    <property type="nucleotide sequence ID" value="NZ_QYZD01000023.1"/>
</dbReference>
<dbReference type="OrthoDB" id="182534at2"/>
<keyword evidence="2" id="KW-0238">DNA-binding</keyword>
<evidence type="ECO:0000313" key="5">
    <source>
        <dbReference type="EMBL" id="RJG21561.1"/>
    </source>
</evidence>
<dbReference type="SUPFAM" id="SSF46689">
    <property type="entry name" value="Homeodomain-like"/>
    <property type="match status" value="2"/>
</dbReference>
<accession>A0A3A3GZ56</accession>
<organism evidence="5 6">
    <name type="scientific">Paenibacillus thiaminolyticus</name>
    <name type="common">Bacillus thiaminolyticus</name>
    <dbReference type="NCBI Taxonomy" id="49283"/>
    <lineage>
        <taxon>Bacteria</taxon>
        <taxon>Bacillati</taxon>
        <taxon>Bacillota</taxon>
        <taxon>Bacilli</taxon>
        <taxon>Bacillales</taxon>
        <taxon>Paenibacillaceae</taxon>
        <taxon>Paenibacillus</taxon>
    </lineage>
</organism>
<feature type="domain" description="HTH araC/xylS-type" evidence="4">
    <location>
        <begin position="196"/>
        <end position="294"/>
    </location>
</feature>
<dbReference type="PANTHER" id="PTHR43280:SF28">
    <property type="entry name" value="HTH-TYPE TRANSCRIPTIONAL ACTIVATOR RHAS"/>
    <property type="match status" value="1"/>
</dbReference>
<dbReference type="InterPro" id="IPR014710">
    <property type="entry name" value="RmlC-like_jellyroll"/>
</dbReference>
<proteinExistence type="predicted"/>
<dbReference type="InterPro" id="IPR003313">
    <property type="entry name" value="AraC-bd"/>
</dbReference>
<dbReference type="InterPro" id="IPR018062">
    <property type="entry name" value="HTH_AraC-typ_CS"/>
</dbReference>
<dbReference type="Gene3D" id="2.60.120.10">
    <property type="entry name" value="Jelly Rolls"/>
    <property type="match status" value="1"/>
</dbReference>
<dbReference type="AlphaFoldDB" id="A0A3A3GZ56"/>
<evidence type="ECO:0000256" key="2">
    <source>
        <dbReference type="ARBA" id="ARBA00023125"/>
    </source>
</evidence>
<name>A0A3A3GZ56_PANTH</name>
<dbReference type="GO" id="GO:0003700">
    <property type="term" value="F:DNA-binding transcription factor activity"/>
    <property type="evidence" value="ECO:0007669"/>
    <property type="project" value="InterPro"/>
</dbReference>
<dbReference type="Pfam" id="PF02311">
    <property type="entry name" value="AraC_binding"/>
    <property type="match status" value="1"/>
</dbReference>
<dbReference type="Pfam" id="PF12833">
    <property type="entry name" value="HTH_18"/>
    <property type="match status" value="1"/>
</dbReference>
<keyword evidence="3" id="KW-0804">Transcription</keyword>
<dbReference type="SUPFAM" id="SSF51215">
    <property type="entry name" value="Regulatory protein AraC"/>
    <property type="match status" value="1"/>
</dbReference>
<evidence type="ECO:0000259" key="4">
    <source>
        <dbReference type="PROSITE" id="PS01124"/>
    </source>
</evidence>
<evidence type="ECO:0000256" key="1">
    <source>
        <dbReference type="ARBA" id="ARBA00023015"/>
    </source>
</evidence>
<dbReference type="InterPro" id="IPR009057">
    <property type="entry name" value="Homeodomain-like_sf"/>
</dbReference>
<protein>
    <submittedName>
        <fullName evidence="5">AraC family transcriptional regulator</fullName>
    </submittedName>
</protein>
<dbReference type="PROSITE" id="PS01124">
    <property type="entry name" value="HTH_ARAC_FAMILY_2"/>
    <property type="match status" value="1"/>
</dbReference>
<dbReference type="InterPro" id="IPR037923">
    <property type="entry name" value="HTH-like"/>
</dbReference>
<dbReference type="Proteomes" id="UP000266177">
    <property type="component" value="Unassembled WGS sequence"/>
</dbReference>